<gene>
    <name evidence="5" type="ORF">SISNIDRAFT_416137</name>
</gene>
<evidence type="ECO:0000256" key="4">
    <source>
        <dbReference type="SAM" id="MobiDB-lite"/>
    </source>
</evidence>
<organism evidence="5 6">
    <name type="scientific">Sistotremastrum niveocremeum HHB9708</name>
    <dbReference type="NCBI Taxonomy" id="1314777"/>
    <lineage>
        <taxon>Eukaryota</taxon>
        <taxon>Fungi</taxon>
        <taxon>Dikarya</taxon>
        <taxon>Basidiomycota</taxon>
        <taxon>Agaricomycotina</taxon>
        <taxon>Agaricomycetes</taxon>
        <taxon>Sistotremastrales</taxon>
        <taxon>Sistotremastraceae</taxon>
        <taxon>Sertulicium</taxon>
        <taxon>Sertulicium niveocremeum</taxon>
    </lineage>
</organism>
<dbReference type="EMBL" id="KV419424">
    <property type="protein sequence ID" value="KZS89893.1"/>
    <property type="molecule type" value="Genomic_DNA"/>
</dbReference>
<keyword evidence="3" id="KW-0687">Ribonucleoprotein</keyword>
<dbReference type="Proteomes" id="UP000076722">
    <property type="component" value="Unassembled WGS sequence"/>
</dbReference>
<sequence length="116" mass="13690">MLQEVKVPPAPARTVQTPAEAWTLQSQRFQAKNPKPDNAYSGRSIQIKDGELSSAWMYLQRILRDNNVRAEATAQQRHEKEGPKRRRLRSERWRRRFAEEVRKKVRLVEAIRRRGA</sequence>
<accession>A0A164QR95</accession>
<comment type="similarity">
    <text evidence="1">Belongs to the bacterial ribosomal protein bS21 family.</text>
</comment>
<protein>
    <recommendedName>
        <fullName evidence="7">Ribosomal protein S21</fullName>
    </recommendedName>
</protein>
<keyword evidence="2" id="KW-0689">Ribosomal protein</keyword>
<evidence type="ECO:0000256" key="3">
    <source>
        <dbReference type="ARBA" id="ARBA00023274"/>
    </source>
</evidence>
<dbReference type="InterPro" id="IPR052837">
    <property type="entry name" value="Mitoribosomal_bS21"/>
</dbReference>
<evidence type="ECO:0008006" key="7">
    <source>
        <dbReference type="Google" id="ProtNLM"/>
    </source>
</evidence>
<dbReference type="GO" id="GO:0003735">
    <property type="term" value="F:structural constituent of ribosome"/>
    <property type="evidence" value="ECO:0007669"/>
    <property type="project" value="InterPro"/>
</dbReference>
<name>A0A164QR95_9AGAM</name>
<reference evidence="5 6" key="1">
    <citation type="journal article" date="2016" name="Mol. Biol. Evol.">
        <title>Comparative Genomics of Early-Diverging Mushroom-Forming Fungi Provides Insights into the Origins of Lignocellulose Decay Capabilities.</title>
        <authorList>
            <person name="Nagy L.G."/>
            <person name="Riley R."/>
            <person name="Tritt A."/>
            <person name="Adam C."/>
            <person name="Daum C."/>
            <person name="Floudas D."/>
            <person name="Sun H."/>
            <person name="Yadav J.S."/>
            <person name="Pangilinan J."/>
            <person name="Larsson K.H."/>
            <person name="Matsuura K."/>
            <person name="Barry K."/>
            <person name="Labutti K."/>
            <person name="Kuo R."/>
            <person name="Ohm R.A."/>
            <person name="Bhattacharya S.S."/>
            <person name="Shirouzu T."/>
            <person name="Yoshinaga Y."/>
            <person name="Martin F.M."/>
            <person name="Grigoriev I.V."/>
            <person name="Hibbett D.S."/>
        </authorList>
    </citation>
    <scope>NUCLEOTIDE SEQUENCE [LARGE SCALE GENOMIC DNA]</scope>
    <source>
        <strain evidence="5 6">HHB9708</strain>
    </source>
</reference>
<evidence type="ECO:0000313" key="5">
    <source>
        <dbReference type="EMBL" id="KZS89893.1"/>
    </source>
</evidence>
<dbReference type="AlphaFoldDB" id="A0A164QR95"/>
<dbReference type="PANTHER" id="PTHR41237:SF1">
    <property type="entry name" value="SMALL RIBOSOMAL SUBUNIT PROTEIN BS21M"/>
    <property type="match status" value="1"/>
</dbReference>
<feature type="region of interest" description="Disordered" evidence="4">
    <location>
        <begin position="70"/>
        <end position="89"/>
    </location>
</feature>
<keyword evidence="6" id="KW-1185">Reference proteome</keyword>
<dbReference type="STRING" id="1314777.A0A164QR95"/>
<proteinExistence type="inferred from homology"/>
<evidence type="ECO:0000313" key="6">
    <source>
        <dbReference type="Proteomes" id="UP000076722"/>
    </source>
</evidence>
<dbReference type="InterPro" id="IPR001911">
    <property type="entry name" value="Ribosomal_bS21"/>
</dbReference>
<evidence type="ECO:0000256" key="1">
    <source>
        <dbReference type="ARBA" id="ARBA00006640"/>
    </source>
</evidence>
<dbReference type="GO" id="GO:0070124">
    <property type="term" value="P:mitochondrial translational initiation"/>
    <property type="evidence" value="ECO:0007669"/>
    <property type="project" value="TreeGrafter"/>
</dbReference>
<evidence type="ECO:0000256" key="2">
    <source>
        <dbReference type="ARBA" id="ARBA00022980"/>
    </source>
</evidence>
<dbReference type="Pfam" id="PF01165">
    <property type="entry name" value="Ribosomal_S21"/>
    <property type="match status" value="1"/>
</dbReference>
<dbReference type="PANTHER" id="PTHR41237">
    <property type="entry name" value="37S RIBOSOMAL PROTEIN MRP21, MITOCHONDRIAL"/>
    <property type="match status" value="1"/>
</dbReference>
<dbReference type="OrthoDB" id="2501249at2759"/>
<dbReference type="GO" id="GO:0005763">
    <property type="term" value="C:mitochondrial small ribosomal subunit"/>
    <property type="evidence" value="ECO:0007669"/>
    <property type="project" value="TreeGrafter"/>
</dbReference>